<evidence type="ECO:0000313" key="2">
    <source>
        <dbReference type="EMBL" id="KAH3889250.1"/>
    </source>
</evidence>
<keyword evidence="3" id="KW-1185">Reference proteome</keyword>
<organism evidence="2 3">
    <name type="scientific">Dreissena polymorpha</name>
    <name type="common">Zebra mussel</name>
    <name type="synonym">Mytilus polymorpha</name>
    <dbReference type="NCBI Taxonomy" id="45954"/>
    <lineage>
        <taxon>Eukaryota</taxon>
        <taxon>Metazoa</taxon>
        <taxon>Spiralia</taxon>
        <taxon>Lophotrochozoa</taxon>
        <taxon>Mollusca</taxon>
        <taxon>Bivalvia</taxon>
        <taxon>Autobranchia</taxon>
        <taxon>Heteroconchia</taxon>
        <taxon>Euheterodonta</taxon>
        <taxon>Imparidentia</taxon>
        <taxon>Neoheterodontei</taxon>
        <taxon>Myida</taxon>
        <taxon>Dreissenoidea</taxon>
        <taxon>Dreissenidae</taxon>
        <taxon>Dreissena</taxon>
    </lineage>
</organism>
<reference evidence="2" key="2">
    <citation type="submission" date="2020-11" db="EMBL/GenBank/DDBJ databases">
        <authorList>
            <person name="McCartney M.A."/>
            <person name="Auch B."/>
            <person name="Kono T."/>
            <person name="Mallez S."/>
            <person name="Becker A."/>
            <person name="Gohl D.M."/>
            <person name="Silverstein K.A.T."/>
            <person name="Koren S."/>
            <person name="Bechman K.B."/>
            <person name="Herman A."/>
            <person name="Abrahante J.E."/>
            <person name="Garbe J."/>
        </authorList>
    </citation>
    <scope>NUCLEOTIDE SEQUENCE</scope>
    <source>
        <strain evidence="2">Duluth1</strain>
        <tissue evidence="2">Whole animal</tissue>
    </source>
</reference>
<evidence type="ECO:0000259" key="1">
    <source>
        <dbReference type="Pfam" id="PF20231"/>
    </source>
</evidence>
<dbReference type="AlphaFoldDB" id="A0A9D4N581"/>
<accession>A0A9D4N581</accession>
<dbReference type="InterPro" id="IPR046496">
    <property type="entry name" value="DUF6589"/>
</dbReference>
<feature type="domain" description="DUF6589" evidence="1">
    <location>
        <begin position="75"/>
        <end position="224"/>
    </location>
</feature>
<sequence length="308" mass="35119">MCPFLLQCESPERIELEVEGQRVSLPVENGKVSLIFQQQTGQTRIEIPTKLLKEKETIQIPVGNLLINVKLVKPDDLKNYVMNFLQHYFIILNLKDAVKEGDVFRINNCLKMMIPFFYNHSPLSKYMVECLDYILKTKVMLPPKLAIQVRAAACVNPKGAKAKNKAADMHKENQVKEMKELIKGLGSNKNEHSIETISKAYPVVNDIISHIDLQISYKEVKSSHKSRSENEDLSCLLKHLRNLKPFCRVSGRTLDGYCGIKTSAFEELLPQKVLLKEKVMQTINCLKRGIPMPADENEENVEDIVDPQ</sequence>
<dbReference type="EMBL" id="JAIWYP010000001">
    <property type="protein sequence ID" value="KAH3889250.1"/>
    <property type="molecule type" value="Genomic_DNA"/>
</dbReference>
<dbReference type="Pfam" id="PF20231">
    <property type="entry name" value="DUF6589"/>
    <property type="match status" value="1"/>
</dbReference>
<proteinExistence type="predicted"/>
<dbReference type="Proteomes" id="UP000828390">
    <property type="component" value="Unassembled WGS sequence"/>
</dbReference>
<comment type="caution">
    <text evidence="2">The sequence shown here is derived from an EMBL/GenBank/DDBJ whole genome shotgun (WGS) entry which is preliminary data.</text>
</comment>
<gene>
    <name evidence="2" type="ORF">DPMN_013302</name>
</gene>
<reference evidence="2" key="1">
    <citation type="journal article" date="2019" name="bioRxiv">
        <title>The Genome of the Zebra Mussel, Dreissena polymorpha: A Resource for Invasive Species Research.</title>
        <authorList>
            <person name="McCartney M.A."/>
            <person name="Auch B."/>
            <person name="Kono T."/>
            <person name="Mallez S."/>
            <person name="Zhang Y."/>
            <person name="Obille A."/>
            <person name="Becker A."/>
            <person name="Abrahante J.E."/>
            <person name="Garbe J."/>
            <person name="Badalamenti J.P."/>
            <person name="Herman A."/>
            <person name="Mangelson H."/>
            <person name="Liachko I."/>
            <person name="Sullivan S."/>
            <person name="Sone E.D."/>
            <person name="Koren S."/>
            <person name="Silverstein K.A.T."/>
            <person name="Beckman K.B."/>
            <person name="Gohl D.M."/>
        </authorList>
    </citation>
    <scope>NUCLEOTIDE SEQUENCE</scope>
    <source>
        <strain evidence="2">Duluth1</strain>
        <tissue evidence="2">Whole animal</tissue>
    </source>
</reference>
<evidence type="ECO:0000313" key="3">
    <source>
        <dbReference type="Proteomes" id="UP000828390"/>
    </source>
</evidence>
<protein>
    <recommendedName>
        <fullName evidence="1">DUF6589 domain-containing protein</fullName>
    </recommendedName>
</protein>
<name>A0A9D4N581_DREPO</name>